<name>A0ABQ2DTH6_9MICC</name>
<sequence>MLAGGYGKIPAKCEQIVHSNLQQLLTGGCTQWALKASFKRSGMLEGGEQPGRGIEVSSEQIIV</sequence>
<comment type="caution">
    <text evidence="2">The sequence shown here is derived from an EMBL/GenBank/DDBJ whole genome shotgun (WGS) entry which is preliminary data.</text>
</comment>
<organism evidence="2 3">
    <name type="scientific">Glutamicibacter ardleyensis</name>
    <dbReference type="NCBI Taxonomy" id="225894"/>
    <lineage>
        <taxon>Bacteria</taxon>
        <taxon>Bacillati</taxon>
        <taxon>Actinomycetota</taxon>
        <taxon>Actinomycetes</taxon>
        <taxon>Micrococcales</taxon>
        <taxon>Micrococcaceae</taxon>
        <taxon>Glutamicibacter</taxon>
    </lineage>
</organism>
<keyword evidence="3" id="KW-1185">Reference proteome</keyword>
<dbReference type="Proteomes" id="UP000606115">
    <property type="component" value="Unassembled WGS sequence"/>
</dbReference>
<evidence type="ECO:0000256" key="1">
    <source>
        <dbReference type="SAM" id="MobiDB-lite"/>
    </source>
</evidence>
<protein>
    <submittedName>
        <fullName evidence="2">Uncharacterized protein</fullName>
    </submittedName>
</protein>
<accession>A0ABQ2DTH6</accession>
<dbReference type="EMBL" id="BMKX01000008">
    <property type="protein sequence ID" value="GGJ69017.1"/>
    <property type="molecule type" value="Genomic_DNA"/>
</dbReference>
<reference evidence="3" key="1">
    <citation type="journal article" date="2019" name="Int. J. Syst. Evol. Microbiol.">
        <title>The Global Catalogue of Microorganisms (GCM) 10K type strain sequencing project: providing services to taxonomists for standard genome sequencing and annotation.</title>
        <authorList>
            <consortium name="The Broad Institute Genomics Platform"/>
            <consortium name="The Broad Institute Genome Sequencing Center for Infectious Disease"/>
            <person name="Wu L."/>
            <person name="Ma J."/>
        </authorList>
    </citation>
    <scope>NUCLEOTIDE SEQUENCE [LARGE SCALE GENOMIC DNA]</scope>
    <source>
        <strain evidence="3">CGMCC 1.3685</strain>
    </source>
</reference>
<evidence type="ECO:0000313" key="2">
    <source>
        <dbReference type="EMBL" id="GGJ69017.1"/>
    </source>
</evidence>
<evidence type="ECO:0000313" key="3">
    <source>
        <dbReference type="Proteomes" id="UP000606115"/>
    </source>
</evidence>
<feature type="region of interest" description="Disordered" evidence="1">
    <location>
        <begin position="44"/>
        <end position="63"/>
    </location>
</feature>
<proteinExistence type="predicted"/>
<gene>
    <name evidence="2" type="ORF">GCM10007173_29670</name>
</gene>